<feature type="transmembrane region" description="Helical" evidence="1">
    <location>
        <begin position="121"/>
        <end position="146"/>
    </location>
</feature>
<feature type="transmembrane region" description="Helical" evidence="1">
    <location>
        <begin position="83"/>
        <end position="101"/>
    </location>
</feature>
<reference evidence="2" key="1">
    <citation type="submission" date="2021-01" db="EMBL/GenBank/DDBJ databases">
        <authorList>
            <person name="Corre E."/>
            <person name="Pelletier E."/>
            <person name="Niang G."/>
            <person name="Scheremetjew M."/>
            <person name="Finn R."/>
            <person name="Kale V."/>
            <person name="Holt S."/>
            <person name="Cochrane G."/>
            <person name="Meng A."/>
            <person name="Brown T."/>
            <person name="Cohen L."/>
        </authorList>
    </citation>
    <scope>NUCLEOTIDE SEQUENCE</scope>
    <source>
        <strain evidence="2">CCMP441</strain>
    </source>
</reference>
<keyword evidence="1" id="KW-0812">Transmembrane</keyword>
<accession>A0A7S0TNT5</accession>
<proteinExistence type="predicted"/>
<organism evidence="2">
    <name type="scientific">Hemiselmis andersenii</name>
    <name type="common">Cryptophyte alga</name>
    <dbReference type="NCBI Taxonomy" id="464988"/>
    <lineage>
        <taxon>Eukaryota</taxon>
        <taxon>Cryptophyceae</taxon>
        <taxon>Cryptomonadales</taxon>
        <taxon>Hemiselmidaceae</taxon>
        <taxon>Hemiselmis</taxon>
    </lineage>
</organism>
<protein>
    <submittedName>
        <fullName evidence="2">Uncharacterized protein</fullName>
    </submittedName>
</protein>
<evidence type="ECO:0000256" key="1">
    <source>
        <dbReference type="SAM" id="Phobius"/>
    </source>
</evidence>
<dbReference type="AlphaFoldDB" id="A0A7S0TNT5"/>
<gene>
    <name evidence="2" type="ORF">HAND1043_LOCUS5301</name>
</gene>
<name>A0A7S0TNT5_HEMAN</name>
<dbReference type="EMBL" id="HBFK01008799">
    <property type="protein sequence ID" value="CAD8738809.1"/>
    <property type="molecule type" value="Transcribed_RNA"/>
</dbReference>
<evidence type="ECO:0000313" key="2">
    <source>
        <dbReference type="EMBL" id="CAD8738809.1"/>
    </source>
</evidence>
<keyword evidence="1" id="KW-0472">Membrane</keyword>
<sequence>MLTTSMPLCLEAHANAGYGLSGHPLYLFYFFTFLSGAFLMLSLIMSIFMSLLAGQLSNDTEIVQFFNSLSDGVVDAKVAPLRLMCFGVWAQFFFWTVWMIFNDDAGAWLGMTPNQGGMYGAVGITIPWLTCFWWVYVLCVGLKGLFKAKIAALEMHLPPKKKHGFISNITQSIKGTASNSARVMATSSFGS</sequence>
<keyword evidence="1" id="KW-1133">Transmembrane helix</keyword>
<feature type="transmembrane region" description="Helical" evidence="1">
    <location>
        <begin position="26"/>
        <end position="48"/>
    </location>
</feature>